<gene>
    <name evidence="2" type="ORF">FGO68_gene8713</name>
</gene>
<dbReference type="EMBL" id="RRYP01031574">
    <property type="protein sequence ID" value="TNV70934.1"/>
    <property type="molecule type" value="Genomic_DNA"/>
</dbReference>
<organism evidence="2 3">
    <name type="scientific">Halteria grandinella</name>
    <dbReference type="NCBI Taxonomy" id="5974"/>
    <lineage>
        <taxon>Eukaryota</taxon>
        <taxon>Sar</taxon>
        <taxon>Alveolata</taxon>
        <taxon>Ciliophora</taxon>
        <taxon>Intramacronucleata</taxon>
        <taxon>Spirotrichea</taxon>
        <taxon>Stichotrichia</taxon>
        <taxon>Sporadotrichida</taxon>
        <taxon>Halteriidae</taxon>
        <taxon>Halteria</taxon>
    </lineage>
</organism>
<evidence type="ECO:0000313" key="3">
    <source>
        <dbReference type="Proteomes" id="UP000785679"/>
    </source>
</evidence>
<evidence type="ECO:0000313" key="2">
    <source>
        <dbReference type="EMBL" id="TNV70934.1"/>
    </source>
</evidence>
<feature type="chain" id="PRO_5035308340" description="Secreted protein" evidence="1">
    <location>
        <begin position="19"/>
        <end position="73"/>
    </location>
</feature>
<sequence length="73" mass="8463">MSSLFMLCSWMAFQMASLSNWEDICLSIQLSFDVAPRDILLPSLLFYRNVAVVVVLFRSKCWVLGVEVARMQW</sequence>
<evidence type="ECO:0008006" key="4">
    <source>
        <dbReference type="Google" id="ProtNLM"/>
    </source>
</evidence>
<name>A0A8J8NA66_HALGN</name>
<keyword evidence="1" id="KW-0732">Signal</keyword>
<protein>
    <recommendedName>
        <fullName evidence="4">Secreted protein</fullName>
    </recommendedName>
</protein>
<comment type="caution">
    <text evidence="2">The sequence shown here is derived from an EMBL/GenBank/DDBJ whole genome shotgun (WGS) entry which is preliminary data.</text>
</comment>
<feature type="signal peptide" evidence="1">
    <location>
        <begin position="1"/>
        <end position="18"/>
    </location>
</feature>
<evidence type="ECO:0000256" key="1">
    <source>
        <dbReference type="SAM" id="SignalP"/>
    </source>
</evidence>
<accession>A0A8J8NA66</accession>
<proteinExistence type="predicted"/>
<reference evidence="2" key="1">
    <citation type="submission" date="2019-06" db="EMBL/GenBank/DDBJ databases">
        <authorList>
            <person name="Zheng W."/>
        </authorList>
    </citation>
    <scope>NUCLEOTIDE SEQUENCE</scope>
    <source>
        <strain evidence="2">QDHG01</strain>
    </source>
</reference>
<dbReference type="AlphaFoldDB" id="A0A8J8NA66"/>
<dbReference type="Proteomes" id="UP000785679">
    <property type="component" value="Unassembled WGS sequence"/>
</dbReference>
<keyword evidence="3" id="KW-1185">Reference proteome</keyword>